<dbReference type="Proteomes" id="UP001204562">
    <property type="component" value="Unassembled WGS sequence"/>
</dbReference>
<dbReference type="Gene3D" id="1.10.1740.10">
    <property type="match status" value="1"/>
</dbReference>
<dbReference type="InterPro" id="IPR007627">
    <property type="entry name" value="RNA_pol_sigma70_r2"/>
</dbReference>
<keyword evidence="2" id="KW-0805">Transcription regulation</keyword>
<dbReference type="InterPro" id="IPR007630">
    <property type="entry name" value="RNA_pol_sigma70_r4"/>
</dbReference>
<dbReference type="SUPFAM" id="SSF88659">
    <property type="entry name" value="Sigma3 and sigma4 domains of RNA polymerase sigma factors"/>
    <property type="match status" value="1"/>
</dbReference>
<dbReference type="SUPFAM" id="SSF88946">
    <property type="entry name" value="Sigma2 domain of RNA polymerase sigma factors"/>
    <property type="match status" value="1"/>
</dbReference>
<dbReference type="InterPro" id="IPR013324">
    <property type="entry name" value="RNA_pol_sigma_r3/r4-like"/>
</dbReference>
<dbReference type="RefSeq" id="WP_256302861.1">
    <property type="nucleotide sequence ID" value="NZ_JANFYS010000001.1"/>
</dbReference>
<dbReference type="InterPro" id="IPR039425">
    <property type="entry name" value="RNA_pol_sigma-70-like"/>
</dbReference>
<dbReference type="GO" id="GO:0006352">
    <property type="term" value="P:DNA-templated transcription initiation"/>
    <property type="evidence" value="ECO:0007669"/>
    <property type="project" value="InterPro"/>
</dbReference>
<feature type="domain" description="RNA polymerase sigma-70 region 4" evidence="7">
    <location>
        <begin position="100"/>
        <end position="147"/>
    </location>
</feature>
<dbReference type="PANTHER" id="PTHR43133:SF51">
    <property type="entry name" value="RNA POLYMERASE SIGMA FACTOR"/>
    <property type="match status" value="1"/>
</dbReference>
<accession>A0AAW5JI73</accession>
<comment type="caution">
    <text evidence="8">The sequence shown here is derived from an EMBL/GenBank/DDBJ whole genome shotgun (WGS) entry which is preliminary data.</text>
</comment>
<dbReference type="EMBL" id="JANFYS010000001">
    <property type="protein sequence ID" value="MCQ4768927.1"/>
    <property type="molecule type" value="Genomic_DNA"/>
</dbReference>
<evidence type="ECO:0000256" key="1">
    <source>
        <dbReference type="ARBA" id="ARBA00010641"/>
    </source>
</evidence>
<dbReference type="PANTHER" id="PTHR43133">
    <property type="entry name" value="RNA POLYMERASE ECF-TYPE SIGMA FACTO"/>
    <property type="match status" value="1"/>
</dbReference>
<dbReference type="Gene3D" id="1.10.10.10">
    <property type="entry name" value="Winged helix-like DNA-binding domain superfamily/Winged helix DNA-binding domain"/>
    <property type="match status" value="1"/>
</dbReference>
<evidence type="ECO:0000256" key="4">
    <source>
        <dbReference type="ARBA" id="ARBA00023125"/>
    </source>
</evidence>
<protein>
    <submittedName>
        <fullName evidence="8">Sigma-70 family RNA polymerase sigma factor</fullName>
    </submittedName>
</protein>
<evidence type="ECO:0000256" key="2">
    <source>
        <dbReference type="ARBA" id="ARBA00023015"/>
    </source>
</evidence>
<dbReference type="NCBIfam" id="TIGR02937">
    <property type="entry name" value="sigma70-ECF"/>
    <property type="match status" value="1"/>
</dbReference>
<evidence type="ECO:0000313" key="8">
    <source>
        <dbReference type="EMBL" id="MCQ4768927.1"/>
    </source>
</evidence>
<evidence type="ECO:0000259" key="6">
    <source>
        <dbReference type="Pfam" id="PF04542"/>
    </source>
</evidence>
<dbReference type="Pfam" id="PF04542">
    <property type="entry name" value="Sigma70_r2"/>
    <property type="match status" value="1"/>
</dbReference>
<organism evidence="8 9">
    <name type="scientific">Intestinimonas massiliensis</name>
    <name type="common">ex Afouda et al. 2020</name>
    <dbReference type="NCBI Taxonomy" id="1673721"/>
    <lineage>
        <taxon>Bacteria</taxon>
        <taxon>Bacillati</taxon>
        <taxon>Bacillota</taxon>
        <taxon>Clostridia</taxon>
        <taxon>Eubacteriales</taxon>
        <taxon>Intestinimonas</taxon>
    </lineage>
</organism>
<sequence length="158" mass="17715">MTEAAFAVRAEGLKARLYRTALLYLGSEALALDAVDEAVYKGFRACGTLREEQHCDTWLTRILINVCNAELRRRRREVAMAELPETAQEVFDALPLRDAVARLPRDLRAVIILRYFDGLTLAQTAETLQIPQGTVATRQRKALSLLRLELTDSEEVGA</sequence>
<evidence type="ECO:0000313" key="9">
    <source>
        <dbReference type="Proteomes" id="UP001204562"/>
    </source>
</evidence>
<feature type="domain" description="RNA polymerase sigma-70 region 2" evidence="6">
    <location>
        <begin position="14"/>
        <end position="76"/>
    </location>
</feature>
<dbReference type="GO" id="GO:0016987">
    <property type="term" value="F:sigma factor activity"/>
    <property type="evidence" value="ECO:0007669"/>
    <property type="project" value="UniProtKB-KW"/>
</dbReference>
<dbReference type="InterPro" id="IPR036388">
    <property type="entry name" value="WH-like_DNA-bd_sf"/>
</dbReference>
<dbReference type="GO" id="GO:0003677">
    <property type="term" value="F:DNA binding"/>
    <property type="evidence" value="ECO:0007669"/>
    <property type="project" value="UniProtKB-KW"/>
</dbReference>
<dbReference type="CDD" id="cd06171">
    <property type="entry name" value="Sigma70_r4"/>
    <property type="match status" value="1"/>
</dbReference>
<dbReference type="Pfam" id="PF04545">
    <property type="entry name" value="Sigma70_r4"/>
    <property type="match status" value="1"/>
</dbReference>
<evidence type="ECO:0000256" key="3">
    <source>
        <dbReference type="ARBA" id="ARBA00023082"/>
    </source>
</evidence>
<proteinExistence type="inferred from homology"/>
<dbReference type="AlphaFoldDB" id="A0AAW5JI73"/>
<dbReference type="InterPro" id="IPR014284">
    <property type="entry name" value="RNA_pol_sigma-70_dom"/>
</dbReference>
<keyword evidence="5" id="KW-0804">Transcription</keyword>
<evidence type="ECO:0000259" key="7">
    <source>
        <dbReference type="Pfam" id="PF04545"/>
    </source>
</evidence>
<keyword evidence="4" id="KW-0238">DNA-binding</keyword>
<comment type="similarity">
    <text evidence="1">Belongs to the sigma-70 factor family. ECF subfamily.</text>
</comment>
<evidence type="ECO:0000256" key="5">
    <source>
        <dbReference type="ARBA" id="ARBA00023163"/>
    </source>
</evidence>
<gene>
    <name evidence="8" type="ORF">NE579_00405</name>
</gene>
<name>A0AAW5JI73_9FIRM</name>
<keyword evidence="3" id="KW-0731">Sigma factor</keyword>
<dbReference type="InterPro" id="IPR013325">
    <property type="entry name" value="RNA_pol_sigma_r2"/>
</dbReference>
<reference evidence="8" key="1">
    <citation type="submission" date="2022-06" db="EMBL/GenBank/DDBJ databases">
        <title>Isolation of gut microbiota from human fecal samples.</title>
        <authorList>
            <person name="Pamer E.G."/>
            <person name="Barat B."/>
            <person name="Waligurski E."/>
            <person name="Medina S."/>
            <person name="Paddock L."/>
            <person name="Mostad J."/>
        </authorList>
    </citation>
    <scope>NUCLEOTIDE SEQUENCE</scope>
    <source>
        <strain evidence="8">DFI.9.91</strain>
    </source>
</reference>